<proteinExistence type="predicted"/>
<accession>A0A1J6IQJ3</accession>
<feature type="region of interest" description="Disordered" evidence="1">
    <location>
        <begin position="72"/>
        <end position="92"/>
    </location>
</feature>
<protein>
    <submittedName>
        <fullName evidence="2">Uncharacterized protein</fullName>
    </submittedName>
</protein>
<name>A0A1J6IQJ3_NICAT</name>
<feature type="compositionally biased region" description="Gly residues" evidence="1">
    <location>
        <begin position="77"/>
        <end position="92"/>
    </location>
</feature>
<evidence type="ECO:0000313" key="2">
    <source>
        <dbReference type="EMBL" id="OIS97416.1"/>
    </source>
</evidence>
<reference evidence="2" key="1">
    <citation type="submission" date="2016-11" db="EMBL/GenBank/DDBJ databases">
        <title>The genome of Nicotiana attenuata.</title>
        <authorList>
            <person name="Xu S."/>
            <person name="Brockmoeller T."/>
            <person name="Gaquerel E."/>
            <person name="Navarro A."/>
            <person name="Kuhl H."/>
            <person name="Gase K."/>
            <person name="Ling Z."/>
            <person name="Zhou W."/>
            <person name="Kreitzer C."/>
            <person name="Stanke M."/>
            <person name="Tang H."/>
            <person name="Lyons E."/>
            <person name="Pandey P."/>
            <person name="Pandey S.P."/>
            <person name="Timmermann B."/>
            <person name="Baldwin I.T."/>
        </authorList>
    </citation>
    <scope>NUCLEOTIDE SEQUENCE [LARGE SCALE GENOMIC DNA]</scope>
    <source>
        <strain evidence="2">UT</strain>
    </source>
</reference>
<gene>
    <name evidence="2" type="ORF">A4A49_09147</name>
</gene>
<organism evidence="2 3">
    <name type="scientific">Nicotiana attenuata</name>
    <name type="common">Coyote tobacco</name>
    <dbReference type="NCBI Taxonomy" id="49451"/>
    <lineage>
        <taxon>Eukaryota</taxon>
        <taxon>Viridiplantae</taxon>
        <taxon>Streptophyta</taxon>
        <taxon>Embryophyta</taxon>
        <taxon>Tracheophyta</taxon>
        <taxon>Spermatophyta</taxon>
        <taxon>Magnoliopsida</taxon>
        <taxon>eudicotyledons</taxon>
        <taxon>Gunneridae</taxon>
        <taxon>Pentapetalae</taxon>
        <taxon>asterids</taxon>
        <taxon>lamiids</taxon>
        <taxon>Solanales</taxon>
        <taxon>Solanaceae</taxon>
        <taxon>Nicotianoideae</taxon>
        <taxon>Nicotianeae</taxon>
        <taxon>Nicotiana</taxon>
    </lineage>
</organism>
<sequence>MGLHLLIIGKINLMATSSHSLSSPLLVSLLWPFILKLAAFSCRPIGQVYSDLVYSLRLFSFQMSQITFNTTTDQSTGGSGGNSGGSGGGGGNTRWERAVRLICERITLARHSQFSETDEESFRDFSMIAL</sequence>
<keyword evidence="3" id="KW-1185">Reference proteome</keyword>
<comment type="caution">
    <text evidence="2">The sequence shown here is derived from an EMBL/GenBank/DDBJ whole genome shotgun (WGS) entry which is preliminary data.</text>
</comment>
<dbReference type="OMA" id="GNTRWER"/>
<dbReference type="AlphaFoldDB" id="A0A1J6IQJ3"/>
<dbReference type="PANTHER" id="PTHR38925">
    <property type="entry name" value="PROTEIN, PUTATIVE-RELATED"/>
    <property type="match status" value="1"/>
</dbReference>
<dbReference type="Gramene" id="OIS97416">
    <property type="protein sequence ID" value="OIS97416"/>
    <property type="gene ID" value="A4A49_09147"/>
</dbReference>
<dbReference type="Proteomes" id="UP000187609">
    <property type="component" value="Unassembled WGS sequence"/>
</dbReference>
<dbReference type="PANTHER" id="PTHR38925:SF1">
    <property type="entry name" value="PROTEIN, PUTATIVE-RELATED"/>
    <property type="match status" value="1"/>
</dbReference>
<evidence type="ECO:0000313" key="3">
    <source>
        <dbReference type="Proteomes" id="UP000187609"/>
    </source>
</evidence>
<dbReference type="EMBL" id="MJEQ01037192">
    <property type="protein sequence ID" value="OIS97416.1"/>
    <property type="molecule type" value="Genomic_DNA"/>
</dbReference>
<evidence type="ECO:0000256" key="1">
    <source>
        <dbReference type="SAM" id="MobiDB-lite"/>
    </source>
</evidence>